<reference evidence="2" key="1">
    <citation type="journal article" date="2010" name="PLoS Negl. Trop. Dis.">
        <title>The genome sequence of Trypanosoma brucei gambiense, causative agent of chronic human african trypanosomiasis.</title>
        <authorList>
            <person name="Jackson A.P."/>
            <person name="Sanders M."/>
            <person name="Berry A."/>
            <person name="McQuillan J."/>
            <person name="Aslett M.A."/>
            <person name="Quail M.A."/>
            <person name="Chukualim B."/>
            <person name="Capewell P."/>
            <person name="MacLeod A."/>
            <person name="Melville S.E."/>
            <person name="Gibson W."/>
            <person name="Barry J.D."/>
            <person name="Berriman M."/>
            <person name="Hertz-Fowler C."/>
        </authorList>
    </citation>
    <scope>NUCLEOTIDE SEQUENCE [LARGE SCALE GENOMIC DNA]</scope>
    <source>
        <strain evidence="2">MHOM/CI/86/DAL972</strain>
    </source>
</reference>
<sequence>MSLPSEIRTRQNATITLFTLDPISIPTIPLRFTSPLLLSQTLLRFFHNSFPFHLYTNNTQVIVFLLHLTRKRVRTTSYCFLQHFPVLYPRNLYNLGHIFFVYFVHVTCIPPMLDTRPARISFTFLSPAV</sequence>
<protein>
    <submittedName>
        <fullName evidence="1">Uncharacterized protein</fullName>
    </submittedName>
</protein>
<accession>D0AA14</accession>
<evidence type="ECO:0000313" key="2">
    <source>
        <dbReference type="Proteomes" id="UP000002316"/>
    </source>
</evidence>
<dbReference type="AlphaFoldDB" id="D0AA14"/>
<evidence type="ECO:0000313" key="1">
    <source>
        <dbReference type="EMBL" id="CBH18515.1"/>
    </source>
</evidence>
<gene>
    <name evidence="1" type="ORF">TbgDal_XI16340</name>
</gene>
<dbReference type="Proteomes" id="UP000002316">
    <property type="component" value="Chromosome 11"/>
</dbReference>
<dbReference type="KEGG" id="tbg:TbgDal_XI16340"/>
<dbReference type="GeneID" id="23866836"/>
<name>D0AA14_TRYB9</name>
<dbReference type="RefSeq" id="XP_011780779.1">
    <property type="nucleotide sequence ID" value="XM_011782477.1"/>
</dbReference>
<organism evidence="1 2">
    <name type="scientific">Trypanosoma brucei gambiense (strain MHOM/CI/86/DAL972)</name>
    <dbReference type="NCBI Taxonomy" id="679716"/>
    <lineage>
        <taxon>Eukaryota</taxon>
        <taxon>Discoba</taxon>
        <taxon>Euglenozoa</taxon>
        <taxon>Kinetoplastea</taxon>
        <taxon>Metakinetoplastina</taxon>
        <taxon>Trypanosomatida</taxon>
        <taxon>Trypanosomatidae</taxon>
        <taxon>Trypanosoma</taxon>
    </lineage>
</organism>
<proteinExistence type="predicted"/>
<dbReference type="EMBL" id="FN554974">
    <property type="protein sequence ID" value="CBH18515.1"/>
    <property type="molecule type" value="Genomic_DNA"/>
</dbReference>